<dbReference type="EMBL" id="OX465084">
    <property type="protein sequence ID" value="CAI9298057.1"/>
    <property type="molecule type" value="Genomic_DNA"/>
</dbReference>
<protein>
    <submittedName>
        <fullName evidence="1">Uncharacterized protein</fullName>
    </submittedName>
</protein>
<proteinExistence type="predicted"/>
<name>A0AA35ZUR6_LACSI</name>
<organism evidence="1 2">
    <name type="scientific">Lactuca saligna</name>
    <name type="common">Willowleaf lettuce</name>
    <dbReference type="NCBI Taxonomy" id="75948"/>
    <lineage>
        <taxon>Eukaryota</taxon>
        <taxon>Viridiplantae</taxon>
        <taxon>Streptophyta</taxon>
        <taxon>Embryophyta</taxon>
        <taxon>Tracheophyta</taxon>
        <taxon>Spermatophyta</taxon>
        <taxon>Magnoliopsida</taxon>
        <taxon>eudicotyledons</taxon>
        <taxon>Gunneridae</taxon>
        <taxon>Pentapetalae</taxon>
        <taxon>asterids</taxon>
        <taxon>campanulids</taxon>
        <taxon>Asterales</taxon>
        <taxon>Asteraceae</taxon>
        <taxon>Cichorioideae</taxon>
        <taxon>Cichorieae</taxon>
        <taxon>Lactucinae</taxon>
        <taxon>Lactuca</taxon>
    </lineage>
</organism>
<evidence type="ECO:0000313" key="2">
    <source>
        <dbReference type="Proteomes" id="UP001177003"/>
    </source>
</evidence>
<sequence length="141" mass="16187">MARQKGTKEHVRRWQHTAIASSTAPLASSTTPAMAMAVVYDHHINSTHPMAEHRVLHDGRRQEEKNKKIQRHGGGGTVVLNVQRQFSATCSVSQWFRWSLWRLDGEAATVVGWTRRIGTRMKGVSWRLIHGGRKVRRCRRR</sequence>
<accession>A0AA35ZUR6</accession>
<dbReference type="AlphaFoldDB" id="A0AA35ZUR6"/>
<gene>
    <name evidence="1" type="ORF">LSALG_LOCUS36837</name>
</gene>
<keyword evidence="2" id="KW-1185">Reference proteome</keyword>
<reference evidence="1" key="1">
    <citation type="submission" date="2023-04" db="EMBL/GenBank/DDBJ databases">
        <authorList>
            <person name="Vijverberg K."/>
            <person name="Xiong W."/>
            <person name="Schranz E."/>
        </authorList>
    </citation>
    <scope>NUCLEOTIDE SEQUENCE</scope>
</reference>
<evidence type="ECO:0000313" key="1">
    <source>
        <dbReference type="EMBL" id="CAI9298057.1"/>
    </source>
</evidence>
<dbReference type="Proteomes" id="UP001177003">
    <property type="component" value="Chromosome 8"/>
</dbReference>